<dbReference type="GO" id="GO:0009055">
    <property type="term" value="F:electron transfer activity"/>
    <property type="evidence" value="ECO:0007669"/>
    <property type="project" value="InterPro"/>
</dbReference>
<evidence type="ECO:0000313" key="13">
    <source>
        <dbReference type="EMBL" id="ADD42604.1"/>
    </source>
</evidence>
<dbReference type="PIRSF" id="PIRSF006446">
    <property type="entry name" value="Cyt_quinol_oxidase_1"/>
    <property type="match status" value="1"/>
</dbReference>
<name>D3Q9C2_STANL</name>
<evidence type="ECO:0000256" key="10">
    <source>
        <dbReference type="ARBA" id="ARBA00023004"/>
    </source>
</evidence>
<evidence type="ECO:0000313" key="14">
    <source>
        <dbReference type="Proteomes" id="UP000000844"/>
    </source>
</evidence>
<feature type="transmembrane region" description="Helical" evidence="12">
    <location>
        <begin position="95"/>
        <end position="119"/>
    </location>
</feature>
<feature type="transmembrane region" description="Helical" evidence="12">
    <location>
        <begin position="131"/>
        <end position="154"/>
    </location>
</feature>
<gene>
    <name evidence="13" type="ordered locus">Snas_2929</name>
</gene>
<dbReference type="eggNOG" id="COG1271">
    <property type="taxonomic scope" value="Bacteria"/>
</dbReference>
<dbReference type="KEGG" id="sna:Snas_2929"/>
<dbReference type="STRING" id="446470.Snas_2929"/>
<evidence type="ECO:0000256" key="8">
    <source>
        <dbReference type="ARBA" id="ARBA00022982"/>
    </source>
</evidence>
<dbReference type="EMBL" id="CP001778">
    <property type="protein sequence ID" value="ADD42604.1"/>
    <property type="molecule type" value="Genomic_DNA"/>
</dbReference>
<dbReference type="GO" id="GO:0046872">
    <property type="term" value="F:metal ion binding"/>
    <property type="evidence" value="ECO:0007669"/>
    <property type="project" value="UniProtKB-KW"/>
</dbReference>
<dbReference type="Pfam" id="PF01654">
    <property type="entry name" value="Cyt_bd_oxida_I"/>
    <property type="match status" value="2"/>
</dbReference>
<sequence length="407" mass="45056">MTAVDVARLQFAVTTSIHWMFVLVTLGLVVVLVTLQTRAALTRNPVKRALHFRMTRYWGLIYVINYSVGIASGIIMEFQFGTNWSGLSHLVGDVFGAPLAVETLVAFVAESTFLALWIFGWGKLPVWIHTLLIWLVAASAYASAFWVLVANGFMQNPTGFELTDDGRANLTSAAALFNNPSTIWAFVHILGAALTAGGVILVVVSAAHLFRRKEKDFFTRSFRLGYLMGLFGMIWAFGTGWAQYGFVNQIQPAKELGKGLGVEPAFHIMMLTAELATPIMLLLSPIVIWKLPAKLWFFMPLFWLALPFPFAAAIAGWVFREMGRQPWIVYGVQKTEDAVSDIGVTTLWTSFWLFTVLLGLLLLTNWWLITRHAVRGPNREIFGIEPDAGYGKPAAAPAPVLEGANRG</sequence>
<keyword evidence="14" id="KW-1185">Reference proteome</keyword>
<proteinExistence type="inferred from homology"/>
<keyword evidence="8" id="KW-0249">Electron transport</keyword>
<dbReference type="PANTHER" id="PTHR30365">
    <property type="entry name" value="CYTOCHROME D UBIQUINOL OXIDASE"/>
    <property type="match status" value="1"/>
</dbReference>
<evidence type="ECO:0000256" key="9">
    <source>
        <dbReference type="ARBA" id="ARBA00022989"/>
    </source>
</evidence>
<evidence type="ECO:0000256" key="4">
    <source>
        <dbReference type="ARBA" id="ARBA00022475"/>
    </source>
</evidence>
<keyword evidence="10" id="KW-0408">Iron</keyword>
<accession>D3Q9C2</accession>
<evidence type="ECO:0000256" key="5">
    <source>
        <dbReference type="ARBA" id="ARBA00022617"/>
    </source>
</evidence>
<dbReference type="PANTHER" id="PTHR30365:SF15">
    <property type="entry name" value="CYTOCHROME BD UBIQUINOL OXIDASE SUBUNIT 1"/>
    <property type="match status" value="1"/>
</dbReference>
<evidence type="ECO:0000256" key="7">
    <source>
        <dbReference type="ARBA" id="ARBA00022723"/>
    </source>
</evidence>
<feature type="transmembrane region" description="Helical" evidence="12">
    <location>
        <begin position="17"/>
        <end position="36"/>
    </location>
</feature>
<keyword evidence="4" id="KW-1003">Cell membrane</keyword>
<evidence type="ECO:0000256" key="11">
    <source>
        <dbReference type="ARBA" id="ARBA00023136"/>
    </source>
</evidence>
<dbReference type="GO" id="GO:0070069">
    <property type="term" value="C:cytochrome complex"/>
    <property type="evidence" value="ECO:0007669"/>
    <property type="project" value="InterPro"/>
</dbReference>
<keyword evidence="11 12" id="KW-0472">Membrane</keyword>
<comment type="similarity">
    <text evidence="2">Belongs to the cytochrome ubiquinol oxidase subunit 1 family.</text>
</comment>
<evidence type="ECO:0000256" key="2">
    <source>
        <dbReference type="ARBA" id="ARBA00009819"/>
    </source>
</evidence>
<keyword evidence="9 12" id="KW-1133">Transmembrane helix</keyword>
<dbReference type="InterPro" id="IPR002585">
    <property type="entry name" value="Cyt-d_ubiquinol_oxidase_su_1"/>
</dbReference>
<dbReference type="GO" id="GO:0020037">
    <property type="term" value="F:heme binding"/>
    <property type="evidence" value="ECO:0007669"/>
    <property type="project" value="TreeGrafter"/>
</dbReference>
<feature type="transmembrane region" description="Helical" evidence="12">
    <location>
        <begin position="351"/>
        <end position="369"/>
    </location>
</feature>
<evidence type="ECO:0000256" key="3">
    <source>
        <dbReference type="ARBA" id="ARBA00022448"/>
    </source>
</evidence>
<feature type="transmembrane region" description="Helical" evidence="12">
    <location>
        <begin position="57"/>
        <end position="75"/>
    </location>
</feature>
<organism evidence="13 14">
    <name type="scientific">Stackebrandtia nassauensis (strain DSM 44728 / CIP 108903 / NRRL B-16338 / NBRC 102104 / LLR-40K-21)</name>
    <dbReference type="NCBI Taxonomy" id="446470"/>
    <lineage>
        <taxon>Bacteria</taxon>
        <taxon>Bacillati</taxon>
        <taxon>Actinomycetota</taxon>
        <taxon>Actinomycetes</taxon>
        <taxon>Glycomycetales</taxon>
        <taxon>Glycomycetaceae</taxon>
        <taxon>Stackebrandtia</taxon>
    </lineage>
</organism>
<evidence type="ECO:0000256" key="6">
    <source>
        <dbReference type="ARBA" id="ARBA00022692"/>
    </source>
</evidence>
<dbReference type="HOGENOM" id="CLU_030555_3_3_11"/>
<reference evidence="13 14" key="1">
    <citation type="journal article" date="2009" name="Stand. Genomic Sci.">
        <title>Complete genome sequence of Stackebrandtia nassauensis type strain (LLR-40K-21).</title>
        <authorList>
            <person name="Munk C."/>
            <person name="Lapidus A."/>
            <person name="Copeland A."/>
            <person name="Jando M."/>
            <person name="Mayilraj S."/>
            <person name="Glavina Del Rio T."/>
            <person name="Nolan M."/>
            <person name="Chen F."/>
            <person name="Lucas S."/>
            <person name="Tice H."/>
            <person name="Cheng J.F."/>
            <person name="Han C."/>
            <person name="Detter J.C."/>
            <person name="Bruce D."/>
            <person name="Goodwin L."/>
            <person name="Chain P."/>
            <person name="Pitluck S."/>
            <person name="Goker M."/>
            <person name="Ovchinikova G."/>
            <person name="Pati A."/>
            <person name="Ivanova N."/>
            <person name="Mavromatis K."/>
            <person name="Chen A."/>
            <person name="Palaniappan K."/>
            <person name="Land M."/>
            <person name="Hauser L."/>
            <person name="Chang Y.J."/>
            <person name="Jeffries C.D."/>
            <person name="Bristow J."/>
            <person name="Eisen J.A."/>
            <person name="Markowitz V."/>
            <person name="Hugenholtz P."/>
            <person name="Kyrpides N.C."/>
            <person name="Klenk H.P."/>
        </authorList>
    </citation>
    <scope>NUCLEOTIDE SEQUENCE [LARGE SCALE GENOMIC DNA]</scope>
    <source>
        <strain evidence="14">DSM 44728 / CIP 108903 / NRRL B-16338 / NBRC 102104 / LLR-40K-21</strain>
    </source>
</reference>
<feature type="transmembrane region" description="Helical" evidence="12">
    <location>
        <begin position="295"/>
        <end position="319"/>
    </location>
</feature>
<dbReference type="Proteomes" id="UP000000844">
    <property type="component" value="Chromosome"/>
</dbReference>
<keyword evidence="5" id="KW-0349">Heme</keyword>
<dbReference type="RefSeq" id="WP_013018175.1">
    <property type="nucleotide sequence ID" value="NC_013947.1"/>
</dbReference>
<feature type="transmembrane region" description="Helical" evidence="12">
    <location>
        <begin position="183"/>
        <end position="210"/>
    </location>
</feature>
<comment type="subcellular location">
    <subcellularLocation>
        <location evidence="1">Cell membrane</location>
        <topology evidence="1">Multi-pass membrane protein</topology>
    </subcellularLocation>
</comment>
<dbReference type="GO" id="GO:0016682">
    <property type="term" value="F:oxidoreductase activity, acting on diphenols and related substances as donors, oxygen as acceptor"/>
    <property type="evidence" value="ECO:0007669"/>
    <property type="project" value="TreeGrafter"/>
</dbReference>
<feature type="transmembrane region" description="Helical" evidence="12">
    <location>
        <begin position="264"/>
        <end position="283"/>
    </location>
</feature>
<dbReference type="GO" id="GO:0005886">
    <property type="term" value="C:plasma membrane"/>
    <property type="evidence" value="ECO:0007669"/>
    <property type="project" value="UniProtKB-SubCell"/>
</dbReference>
<evidence type="ECO:0000256" key="12">
    <source>
        <dbReference type="SAM" id="Phobius"/>
    </source>
</evidence>
<keyword evidence="7" id="KW-0479">Metal-binding</keyword>
<feature type="transmembrane region" description="Helical" evidence="12">
    <location>
        <begin position="222"/>
        <end position="244"/>
    </location>
</feature>
<keyword evidence="3" id="KW-0813">Transport</keyword>
<dbReference type="GO" id="GO:0019646">
    <property type="term" value="P:aerobic electron transport chain"/>
    <property type="evidence" value="ECO:0007669"/>
    <property type="project" value="InterPro"/>
</dbReference>
<protein>
    <submittedName>
        <fullName evidence="13">Cytochrome bd ubiquinol oxidase subunit I</fullName>
    </submittedName>
</protein>
<dbReference type="AlphaFoldDB" id="D3Q9C2"/>
<evidence type="ECO:0000256" key="1">
    <source>
        <dbReference type="ARBA" id="ARBA00004651"/>
    </source>
</evidence>
<keyword evidence="6 12" id="KW-0812">Transmembrane</keyword>